<feature type="chain" id="PRO_5002161246" evidence="2">
    <location>
        <begin position="23"/>
        <end position="224"/>
    </location>
</feature>
<feature type="signal peptide" evidence="2">
    <location>
        <begin position="1"/>
        <end position="22"/>
    </location>
</feature>
<gene>
    <name evidence="3" type="ORF">M408DRAFT_252422</name>
</gene>
<reference evidence="4" key="2">
    <citation type="submission" date="2015-01" db="EMBL/GenBank/DDBJ databases">
        <title>Evolutionary Origins and Diversification of the Mycorrhizal Mutualists.</title>
        <authorList>
            <consortium name="DOE Joint Genome Institute"/>
            <consortium name="Mycorrhizal Genomics Consortium"/>
            <person name="Kohler A."/>
            <person name="Kuo A."/>
            <person name="Nagy L.G."/>
            <person name="Floudas D."/>
            <person name="Copeland A."/>
            <person name="Barry K.W."/>
            <person name="Cichocki N."/>
            <person name="Veneault-Fourrey C."/>
            <person name="LaButti K."/>
            <person name="Lindquist E.A."/>
            <person name="Lipzen A."/>
            <person name="Lundell T."/>
            <person name="Morin E."/>
            <person name="Murat C."/>
            <person name="Riley R."/>
            <person name="Ohm R."/>
            <person name="Sun H."/>
            <person name="Tunlid A."/>
            <person name="Henrissat B."/>
            <person name="Grigoriev I.V."/>
            <person name="Hibbett D.S."/>
            <person name="Martin F."/>
        </authorList>
    </citation>
    <scope>NUCLEOTIDE SEQUENCE [LARGE SCALE GENOMIC DNA]</scope>
    <source>
        <strain evidence="4">MAFF 305830</strain>
    </source>
</reference>
<reference evidence="3 4" key="1">
    <citation type="submission" date="2014-04" db="EMBL/GenBank/DDBJ databases">
        <authorList>
            <consortium name="DOE Joint Genome Institute"/>
            <person name="Kuo A."/>
            <person name="Zuccaro A."/>
            <person name="Kohler A."/>
            <person name="Nagy L.G."/>
            <person name="Floudas D."/>
            <person name="Copeland A."/>
            <person name="Barry K.W."/>
            <person name="Cichocki N."/>
            <person name="Veneault-Fourrey C."/>
            <person name="LaButti K."/>
            <person name="Lindquist E.A."/>
            <person name="Lipzen A."/>
            <person name="Lundell T."/>
            <person name="Morin E."/>
            <person name="Murat C."/>
            <person name="Sun H."/>
            <person name="Tunlid A."/>
            <person name="Henrissat B."/>
            <person name="Grigoriev I.V."/>
            <person name="Hibbett D.S."/>
            <person name="Martin F."/>
            <person name="Nordberg H.P."/>
            <person name="Cantor M.N."/>
            <person name="Hua S.X."/>
        </authorList>
    </citation>
    <scope>NUCLEOTIDE SEQUENCE [LARGE SCALE GENOMIC DNA]</scope>
    <source>
        <strain evidence="3 4">MAFF 305830</strain>
    </source>
</reference>
<dbReference type="OrthoDB" id="10603534at2759"/>
<evidence type="ECO:0000256" key="1">
    <source>
        <dbReference type="SAM" id="MobiDB-lite"/>
    </source>
</evidence>
<keyword evidence="2" id="KW-0732">Signal</keyword>
<keyword evidence="4" id="KW-1185">Reference proteome</keyword>
<feature type="region of interest" description="Disordered" evidence="1">
    <location>
        <begin position="56"/>
        <end position="140"/>
    </location>
</feature>
<evidence type="ECO:0000313" key="4">
    <source>
        <dbReference type="Proteomes" id="UP000054097"/>
    </source>
</evidence>
<organism evidence="3 4">
    <name type="scientific">Serendipita vermifera MAFF 305830</name>
    <dbReference type="NCBI Taxonomy" id="933852"/>
    <lineage>
        <taxon>Eukaryota</taxon>
        <taxon>Fungi</taxon>
        <taxon>Dikarya</taxon>
        <taxon>Basidiomycota</taxon>
        <taxon>Agaricomycotina</taxon>
        <taxon>Agaricomycetes</taxon>
        <taxon>Sebacinales</taxon>
        <taxon>Serendipitaceae</taxon>
        <taxon>Serendipita</taxon>
    </lineage>
</organism>
<dbReference type="EMBL" id="KN824334">
    <property type="protein sequence ID" value="KIM23631.1"/>
    <property type="molecule type" value="Genomic_DNA"/>
</dbReference>
<sequence length="224" mass="24491">MKHSRLATFLFVTLFCLPAAHSVVPVAAVSTNSDRRVGTSIHERDLNKAAHVRLVPADNKAVEPPSSHDSLEEEPDEESNQLVESLESTPTPSHPVTQQDNEPSSLLDTAPSPIAASKPVPAKDIHNEDEDDDLPELPSDHYHILGTRAGSSDSTLEKRRVCPVQPLPSNRGCTCPNQTLCRRGRNAPTCVKLRHDHENCGACNKRCGNTQYCQGGKCHCERPK</sequence>
<dbReference type="Proteomes" id="UP000054097">
    <property type="component" value="Unassembled WGS sequence"/>
</dbReference>
<dbReference type="AlphaFoldDB" id="A0A0C3AWN0"/>
<feature type="compositionally biased region" description="Polar residues" evidence="1">
    <location>
        <begin position="80"/>
        <end position="107"/>
    </location>
</feature>
<evidence type="ECO:0000313" key="3">
    <source>
        <dbReference type="EMBL" id="KIM23631.1"/>
    </source>
</evidence>
<accession>A0A0C3AWN0</accession>
<proteinExistence type="predicted"/>
<name>A0A0C3AWN0_SERVB</name>
<protein>
    <submittedName>
        <fullName evidence="3">Uncharacterized protein</fullName>
    </submittedName>
</protein>
<dbReference type="HOGENOM" id="CLU_1235700_0_0_1"/>
<evidence type="ECO:0000256" key="2">
    <source>
        <dbReference type="SAM" id="SignalP"/>
    </source>
</evidence>